<sequence>MADFYAARSGTIPPLPWTNFAPPLSYLLSTPHDVYIASGGGRASGSRPAIGPGIDPALGRQGLQRLIDGRPAFDHLPSVRAKRVHGIWTGLITNLPLNILYIAQAAKWLHPEQCVDLDPAAMLDRINRDFAAFPIEGPLWASI</sequence>
<dbReference type="RefSeq" id="WP_354558748.1">
    <property type="nucleotide sequence ID" value="NZ_JBEPMB010000017.1"/>
</dbReference>
<dbReference type="EMBL" id="JBEPMB010000017">
    <property type="protein sequence ID" value="MET3616301.1"/>
    <property type="molecule type" value="Genomic_DNA"/>
</dbReference>
<dbReference type="SUPFAM" id="SSF53807">
    <property type="entry name" value="Helical backbone' metal receptor"/>
    <property type="match status" value="1"/>
</dbReference>
<evidence type="ECO:0000313" key="1">
    <source>
        <dbReference type="EMBL" id="MET3616301.1"/>
    </source>
</evidence>
<evidence type="ECO:0000313" key="2">
    <source>
        <dbReference type="Proteomes" id="UP001549047"/>
    </source>
</evidence>
<name>A0ABV2J7Q4_9HYPH</name>
<comment type="caution">
    <text evidence="1">The sequence shown here is derived from an EMBL/GenBank/DDBJ whole genome shotgun (WGS) entry which is preliminary data.</text>
</comment>
<dbReference type="Proteomes" id="UP001549047">
    <property type="component" value="Unassembled WGS sequence"/>
</dbReference>
<keyword evidence="2" id="KW-1185">Reference proteome</keyword>
<reference evidence="1 2" key="1">
    <citation type="submission" date="2024-06" db="EMBL/GenBank/DDBJ databases">
        <title>Genomic Encyclopedia of Type Strains, Phase IV (KMG-IV): sequencing the most valuable type-strain genomes for metagenomic binning, comparative biology and taxonomic classification.</title>
        <authorList>
            <person name="Goeker M."/>
        </authorList>
    </citation>
    <scope>NUCLEOTIDE SEQUENCE [LARGE SCALE GENOMIC DNA]</scope>
    <source>
        <strain evidence="1 2">DSM 29780</strain>
    </source>
</reference>
<organism evidence="1 2">
    <name type="scientific">Rhizobium aquaticum</name>
    <dbReference type="NCBI Taxonomy" id="1549636"/>
    <lineage>
        <taxon>Bacteria</taxon>
        <taxon>Pseudomonadati</taxon>
        <taxon>Pseudomonadota</taxon>
        <taxon>Alphaproteobacteria</taxon>
        <taxon>Hyphomicrobiales</taxon>
        <taxon>Rhizobiaceae</taxon>
        <taxon>Rhizobium/Agrobacterium group</taxon>
        <taxon>Rhizobium</taxon>
    </lineage>
</organism>
<protein>
    <recommendedName>
        <fullName evidence="3">Fe/B12 periplasmic-binding domain-containing protein</fullName>
    </recommendedName>
</protein>
<dbReference type="Gene3D" id="3.40.50.1980">
    <property type="entry name" value="Nitrogenase molybdenum iron protein domain"/>
    <property type="match status" value="1"/>
</dbReference>
<proteinExistence type="predicted"/>
<gene>
    <name evidence="1" type="ORF">ABID16_004650</name>
</gene>
<accession>A0ABV2J7Q4</accession>
<evidence type="ECO:0008006" key="3">
    <source>
        <dbReference type="Google" id="ProtNLM"/>
    </source>
</evidence>